<accession>A0A6V8K6L1</accession>
<keyword evidence="3" id="KW-0687">Ribonucleoprotein</keyword>
<dbReference type="RefSeq" id="WP_173055120.1">
    <property type="nucleotide sequence ID" value="NZ_BAABGO010000018.1"/>
</dbReference>
<dbReference type="EMBL" id="BLPF01000001">
    <property type="protein sequence ID" value="GFJ77626.1"/>
    <property type="molecule type" value="Genomic_DNA"/>
</dbReference>
<organism evidence="3 4">
    <name type="scientific">Phytohabitans houttuyneae</name>
    <dbReference type="NCBI Taxonomy" id="1076126"/>
    <lineage>
        <taxon>Bacteria</taxon>
        <taxon>Bacillati</taxon>
        <taxon>Actinomycetota</taxon>
        <taxon>Actinomycetes</taxon>
        <taxon>Micromonosporales</taxon>
        <taxon>Micromonosporaceae</taxon>
    </lineage>
</organism>
<evidence type="ECO:0000256" key="1">
    <source>
        <dbReference type="ARBA" id="ARBA00022603"/>
    </source>
</evidence>
<evidence type="ECO:0000313" key="4">
    <source>
        <dbReference type="Proteomes" id="UP000482800"/>
    </source>
</evidence>
<dbReference type="GO" id="GO:0016279">
    <property type="term" value="F:protein-lysine N-methyltransferase activity"/>
    <property type="evidence" value="ECO:0007669"/>
    <property type="project" value="TreeGrafter"/>
</dbReference>
<keyword evidence="1 3" id="KW-0489">Methyltransferase</keyword>
<dbReference type="PANTHER" id="PTHR43648">
    <property type="entry name" value="ELECTRON TRANSFER FLAVOPROTEIN BETA SUBUNIT LYSINE METHYLTRANSFERASE"/>
    <property type="match status" value="1"/>
</dbReference>
<evidence type="ECO:0000256" key="2">
    <source>
        <dbReference type="ARBA" id="ARBA00022679"/>
    </source>
</evidence>
<dbReference type="Pfam" id="PF06325">
    <property type="entry name" value="PrmA"/>
    <property type="match status" value="1"/>
</dbReference>
<dbReference type="Proteomes" id="UP000482800">
    <property type="component" value="Unassembled WGS sequence"/>
</dbReference>
<reference evidence="3 4" key="2">
    <citation type="submission" date="2020-03" db="EMBL/GenBank/DDBJ databases">
        <authorList>
            <person name="Ichikawa N."/>
            <person name="Kimura A."/>
            <person name="Kitahashi Y."/>
            <person name="Uohara A."/>
        </authorList>
    </citation>
    <scope>NUCLEOTIDE SEQUENCE [LARGE SCALE GENOMIC DNA]</scope>
    <source>
        <strain evidence="3 4">NBRC 108639</strain>
    </source>
</reference>
<dbReference type="GO" id="GO:0032259">
    <property type="term" value="P:methylation"/>
    <property type="evidence" value="ECO:0007669"/>
    <property type="project" value="UniProtKB-KW"/>
</dbReference>
<sequence length="214" mass="22301">MTDSRGFVRAHTRLSPVPLVPEILLHQAEEAIALWEQTELSSSDRQPPPFWAFAWAGGQALARFVLDNPSLVGGHDVLDLAAGSGLVAIAAAKAGAASVTAVDIDPLSLAAVAANAAANAVTVTPVERDVLDEAATAAVVLAGDVFYSREMSTRMMSYFRRAAAGGAKVLVGDPGRAYLPASGLRRVAAYEVPVAATLEDAAIKHTTVWQVTVD</sequence>
<gene>
    <name evidence="3" type="ORF">Phou_018060</name>
</gene>
<evidence type="ECO:0000313" key="3">
    <source>
        <dbReference type="EMBL" id="GFJ77626.1"/>
    </source>
</evidence>
<reference evidence="3 4" key="1">
    <citation type="submission" date="2020-03" db="EMBL/GenBank/DDBJ databases">
        <title>Whole genome shotgun sequence of Phytohabitans houttuyneae NBRC 108639.</title>
        <authorList>
            <person name="Komaki H."/>
            <person name="Tamura T."/>
        </authorList>
    </citation>
    <scope>NUCLEOTIDE SEQUENCE [LARGE SCALE GENOMIC DNA]</scope>
    <source>
        <strain evidence="3 4">NBRC 108639</strain>
    </source>
</reference>
<dbReference type="InterPro" id="IPR050078">
    <property type="entry name" value="Ribosomal_L11_MeTrfase_PrmA"/>
</dbReference>
<keyword evidence="2 3" id="KW-0808">Transferase</keyword>
<dbReference type="PANTHER" id="PTHR43648:SF1">
    <property type="entry name" value="ELECTRON TRANSFER FLAVOPROTEIN BETA SUBUNIT LYSINE METHYLTRANSFERASE"/>
    <property type="match status" value="1"/>
</dbReference>
<protein>
    <submittedName>
        <fullName evidence="3">50S ribosomal protein L11 methyltransferase</fullName>
    </submittedName>
</protein>
<keyword evidence="3" id="KW-0689">Ribosomal protein</keyword>
<name>A0A6V8K6L1_9ACTN</name>
<dbReference type="AlphaFoldDB" id="A0A6V8K6L1"/>
<dbReference type="GO" id="GO:0005840">
    <property type="term" value="C:ribosome"/>
    <property type="evidence" value="ECO:0007669"/>
    <property type="project" value="UniProtKB-KW"/>
</dbReference>
<proteinExistence type="predicted"/>
<dbReference type="Gene3D" id="3.40.50.150">
    <property type="entry name" value="Vaccinia Virus protein VP39"/>
    <property type="match status" value="1"/>
</dbReference>
<keyword evidence="4" id="KW-1185">Reference proteome</keyword>
<dbReference type="InterPro" id="IPR029063">
    <property type="entry name" value="SAM-dependent_MTases_sf"/>
</dbReference>
<dbReference type="SUPFAM" id="SSF53335">
    <property type="entry name" value="S-adenosyl-L-methionine-dependent methyltransferases"/>
    <property type="match status" value="1"/>
</dbReference>
<comment type="caution">
    <text evidence="3">The sequence shown here is derived from an EMBL/GenBank/DDBJ whole genome shotgun (WGS) entry which is preliminary data.</text>
</comment>